<dbReference type="Pfam" id="PF08044">
    <property type="entry name" value="DUF1707"/>
    <property type="match status" value="1"/>
</dbReference>
<dbReference type="InterPro" id="IPR012551">
    <property type="entry name" value="DUF1707_SHOCT-like"/>
</dbReference>
<dbReference type="Proteomes" id="UP000663792">
    <property type="component" value="Unassembled WGS sequence"/>
</dbReference>
<keyword evidence="1" id="KW-0472">Membrane</keyword>
<sequence length="173" mass="18073">MTAPQPPGNDPADRNRVVRVGDQERNAALEALGEHLSAGRLDLDEYGERSAKVTQARTVADLQELFDDLPAPHPQLSGWALPAVRAGSSPAVSGGAPMPPQPFVPNAPVKRSRGQTAAAIATGVSVPVAFGLFMLLLTIGVPGGVAWIAWLLIPIVGGIANAVQNDQRPPNRD</sequence>
<keyword evidence="1" id="KW-1133">Transmembrane helix</keyword>
<feature type="transmembrane region" description="Helical" evidence="1">
    <location>
        <begin position="117"/>
        <end position="139"/>
    </location>
</feature>
<name>A0A939BZ17_9ACTN</name>
<keyword evidence="1" id="KW-0812">Transmembrane</keyword>
<gene>
    <name evidence="3" type="ORF">JL106_10355</name>
</gene>
<dbReference type="PANTHER" id="PTHR40763:SF4">
    <property type="entry name" value="DUF1707 DOMAIN-CONTAINING PROTEIN"/>
    <property type="match status" value="1"/>
</dbReference>
<evidence type="ECO:0000313" key="4">
    <source>
        <dbReference type="Proteomes" id="UP000663792"/>
    </source>
</evidence>
<organism evidence="3 4">
    <name type="scientific">Nakamurella leprariae</name>
    <dbReference type="NCBI Taxonomy" id="2803911"/>
    <lineage>
        <taxon>Bacteria</taxon>
        <taxon>Bacillati</taxon>
        <taxon>Actinomycetota</taxon>
        <taxon>Actinomycetes</taxon>
        <taxon>Nakamurellales</taxon>
        <taxon>Nakamurellaceae</taxon>
        <taxon>Nakamurella</taxon>
    </lineage>
</organism>
<evidence type="ECO:0000259" key="2">
    <source>
        <dbReference type="Pfam" id="PF08044"/>
    </source>
</evidence>
<accession>A0A939BZ17</accession>
<feature type="transmembrane region" description="Helical" evidence="1">
    <location>
        <begin position="145"/>
        <end position="163"/>
    </location>
</feature>
<evidence type="ECO:0000256" key="1">
    <source>
        <dbReference type="SAM" id="Phobius"/>
    </source>
</evidence>
<proteinExistence type="predicted"/>
<feature type="domain" description="DUF1707" evidence="2">
    <location>
        <begin position="18"/>
        <end position="70"/>
    </location>
</feature>
<keyword evidence="4" id="KW-1185">Reference proteome</keyword>
<dbReference type="PANTHER" id="PTHR40763">
    <property type="entry name" value="MEMBRANE PROTEIN-RELATED"/>
    <property type="match status" value="1"/>
</dbReference>
<dbReference type="RefSeq" id="WP_205260628.1">
    <property type="nucleotide sequence ID" value="NZ_JAERWK010000012.1"/>
</dbReference>
<dbReference type="AlphaFoldDB" id="A0A939BZ17"/>
<evidence type="ECO:0000313" key="3">
    <source>
        <dbReference type="EMBL" id="MBM9467680.1"/>
    </source>
</evidence>
<reference evidence="3" key="1">
    <citation type="submission" date="2021-01" db="EMBL/GenBank/DDBJ databases">
        <title>YIM 132084 draft genome.</title>
        <authorList>
            <person name="An D."/>
        </authorList>
    </citation>
    <scope>NUCLEOTIDE SEQUENCE</scope>
    <source>
        <strain evidence="3">YIM 132084</strain>
    </source>
</reference>
<comment type="caution">
    <text evidence="3">The sequence shown here is derived from an EMBL/GenBank/DDBJ whole genome shotgun (WGS) entry which is preliminary data.</text>
</comment>
<protein>
    <submittedName>
        <fullName evidence="3">DUF1707 domain-containing protein</fullName>
    </submittedName>
</protein>
<dbReference type="EMBL" id="JAERWK010000012">
    <property type="protein sequence ID" value="MBM9467680.1"/>
    <property type="molecule type" value="Genomic_DNA"/>
</dbReference>